<dbReference type="FunFam" id="1.10.10.750:FF:000001">
    <property type="entry name" value="TBC1 domain family member 10A"/>
    <property type="match status" value="1"/>
</dbReference>
<feature type="region of interest" description="Disordered" evidence="2">
    <location>
        <begin position="411"/>
        <end position="450"/>
    </location>
</feature>
<dbReference type="FunFam" id="1.10.472.80:FF:000008">
    <property type="entry name" value="TBC1 domain family member 10A"/>
    <property type="match status" value="1"/>
</dbReference>
<dbReference type="PROSITE" id="PS50086">
    <property type="entry name" value="TBC_RABGAP"/>
    <property type="match status" value="1"/>
</dbReference>
<dbReference type="Gene3D" id="1.10.472.80">
    <property type="entry name" value="Ypt/Rab-GAP domain of gyp1p, domain 3"/>
    <property type="match status" value="1"/>
</dbReference>
<protein>
    <recommendedName>
        <fullName evidence="3">Rab-GAP TBC domain-containing protein</fullName>
    </recommendedName>
</protein>
<name>A0A9N7UBT0_PLEPL</name>
<dbReference type="SUPFAM" id="SSF47923">
    <property type="entry name" value="Ypt/Rab-GAP domain of gyp1p"/>
    <property type="match status" value="2"/>
</dbReference>
<feature type="region of interest" description="Disordered" evidence="2">
    <location>
        <begin position="24"/>
        <end position="63"/>
    </location>
</feature>
<keyword evidence="1" id="KW-0343">GTPase activation</keyword>
<sequence length="619" mass="71033">MSKREGGSASSSLHWRISHFTSSAATDQTGRKCKSKIMSASSPAQRNLSEEDGSGSDAGSEVSLEPETDRFGFILTNGSTAGSVGPPPELVRQRENKWISIILQWDRIMSKKTSKVKEQCQKGIPASLRAKCWPLLSAATDRMKQNNNLYKVLDSQPALQSWVDVIERDLDRQFPFHEMFLCKDGHGQQGLFRVLKAFTQFQPEEGYCQAQGPVAAVLLMNMPAEEAFWCLVQISEQYLPGYYSPLLEGVLFDAGMLTWVLRRTCPAAHKHLQHHEVEPLMFATDWLMCLFTRHLPFNTLLRVWDLFFCYGVRVLLQVAVVLVRRVLGRAEQRRQCQGQMETLERLRGVREQVQDEDDVFIAEVCSVPLSSRDLEKQTEKELEKWRKDRPSSTFDPRGRCQGHRVAWARARQNQEDCDRKERQKGNLSAPLSRSASTLTLSPSLLPQRLGKGGSKVVRHLSLGAKDDWRSRNYLNFNKVQDLQEEEDVEACKEQSEVNLLGQSNEKELLEEPKEMAQNLDILTEHTEETETVKKENDRAETVMTEMEEEELGSYSQSQTRKGQDQETEVKDMTEETEEEVSESEHSAAVEKKRVRHRMLLQMLTHKRKWKYPQTNVRNR</sequence>
<dbReference type="Pfam" id="PF00566">
    <property type="entry name" value="RabGAP-TBC"/>
    <property type="match status" value="1"/>
</dbReference>
<dbReference type="Proteomes" id="UP001153269">
    <property type="component" value="Unassembled WGS sequence"/>
</dbReference>
<feature type="compositionally biased region" description="Basic and acidic residues" evidence="2">
    <location>
        <begin position="412"/>
        <end position="424"/>
    </location>
</feature>
<dbReference type="SMART" id="SM00164">
    <property type="entry name" value="TBC"/>
    <property type="match status" value="1"/>
</dbReference>
<keyword evidence="5" id="KW-1185">Reference proteome</keyword>
<feature type="compositionally biased region" description="Basic and acidic residues" evidence="2">
    <location>
        <begin position="380"/>
        <end position="390"/>
    </location>
</feature>
<feature type="compositionally biased region" description="Basic and acidic residues" evidence="2">
    <location>
        <begin position="561"/>
        <end position="573"/>
    </location>
</feature>
<dbReference type="EMBL" id="CADEAL010001060">
    <property type="protein sequence ID" value="CAB1428510.1"/>
    <property type="molecule type" value="Genomic_DNA"/>
</dbReference>
<dbReference type="GO" id="GO:0005096">
    <property type="term" value="F:GTPase activator activity"/>
    <property type="evidence" value="ECO:0007669"/>
    <property type="project" value="UniProtKB-KW"/>
</dbReference>
<dbReference type="Gene3D" id="1.10.10.750">
    <property type="entry name" value="Ypt/Rab-GAP domain of gyp1p, domain 1"/>
    <property type="match status" value="1"/>
</dbReference>
<feature type="compositionally biased region" description="Basic and acidic residues" evidence="2">
    <location>
        <begin position="582"/>
        <end position="591"/>
    </location>
</feature>
<dbReference type="GO" id="GO:0005886">
    <property type="term" value="C:plasma membrane"/>
    <property type="evidence" value="ECO:0007669"/>
    <property type="project" value="UniProtKB-ARBA"/>
</dbReference>
<dbReference type="GO" id="GO:0031267">
    <property type="term" value="F:small GTPase binding"/>
    <property type="evidence" value="ECO:0007669"/>
    <property type="project" value="TreeGrafter"/>
</dbReference>
<feature type="region of interest" description="Disordered" evidence="2">
    <location>
        <begin position="380"/>
        <end position="399"/>
    </location>
</feature>
<dbReference type="InterPro" id="IPR000195">
    <property type="entry name" value="Rab-GAP-TBC_dom"/>
</dbReference>
<feature type="compositionally biased region" description="Low complexity" evidence="2">
    <location>
        <begin position="427"/>
        <end position="449"/>
    </location>
</feature>
<gene>
    <name evidence="4" type="ORF">PLEPLA_LOCUS16483</name>
</gene>
<evidence type="ECO:0000256" key="2">
    <source>
        <dbReference type="SAM" id="MobiDB-lite"/>
    </source>
</evidence>
<dbReference type="Gene3D" id="1.10.8.270">
    <property type="entry name" value="putative rabgap domain of human tbc1 domain family member 14 like domains"/>
    <property type="match status" value="1"/>
</dbReference>
<dbReference type="PANTHER" id="PTHR47219">
    <property type="entry name" value="RAB GTPASE-ACTIVATING PROTEIN 1-LIKE"/>
    <property type="match status" value="1"/>
</dbReference>
<feature type="domain" description="Rab-GAP TBC" evidence="3">
    <location>
        <begin position="123"/>
        <end position="311"/>
    </location>
</feature>
<feature type="compositionally biased region" description="Polar residues" evidence="2">
    <location>
        <begin position="38"/>
        <end position="47"/>
    </location>
</feature>
<comment type="caution">
    <text evidence="4">The sequence shown here is derived from an EMBL/GenBank/DDBJ whole genome shotgun (WGS) entry which is preliminary data.</text>
</comment>
<evidence type="ECO:0000313" key="4">
    <source>
        <dbReference type="EMBL" id="CAB1428510.1"/>
    </source>
</evidence>
<reference evidence="4" key="1">
    <citation type="submission" date="2020-03" db="EMBL/GenBank/DDBJ databases">
        <authorList>
            <person name="Weist P."/>
        </authorList>
    </citation>
    <scope>NUCLEOTIDE SEQUENCE</scope>
</reference>
<evidence type="ECO:0000256" key="1">
    <source>
        <dbReference type="ARBA" id="ARBA00022468"/>
    </source>
</evidence>
<organism evidence="4 5">
    <name type="scientific">Pleuronectes platessa</name>
    <name type="common">European plaice</name>
    <dbReference type="NCBI Taxonomy" id="8262"/>
    <lineage>
        <taxon>Eukaryota</taxon>
        <taxon>Metazoa</taxon>
        <taxon>Chordata</taxon>
        <taxon>Craniata</taxon>
        <taxon>Vertebrata</taxon>
        <taxon>Euteleostomi</taxon>
        <taxon>Actinopterygii</taxon>
        <taxon>Neopterygii</taxon>
        <taxon>Teleostei</taxon>
        <taxon>Neoteleostei</taxon>
        <taxon>Acanthomorphata</taxon>
        <taxon>Carangaria</taxon>
        <taxon>Pleuronectiformes</taxon>
        <taxon>Pleuronectoidei</taxon>
        <taxon>Pleuronectidae</taxon>
        <taxon>Pleuronectes</taxon>
    </lineage>
</organism>
<evidence type="ECO:0000259" key="3">
    <source>
        <dbReference type="PROSITE" id="PS50086"/>
    </source>
</evidence>
<dbReference type="AlphaFoldDB" id="A0A9N7UBT0"/>
<dbReference type="PANTHER" id="PTHR47219:SF4">
    <property type="entry name" value="TBC1 DOMAIN FAMILY MEMBER 10A"/>
    <property type="match status" value="1"/>
</dbReference>
<evidence type="ECO:0000313" key="5">
    <source>
        <dbReference type="Proteomes" id="UP001153269"/>
    </source>
</evidence>
<accession>A0A9N7UBT0</accession>
<dbReference type="InterPro" id="IPR035969">
    <property type="entry name" value="Rab-GAP_TBC_sf"/>
</dbReference>
<feature type="region of interest" description="Disordered" evidence="2">
    <location>
        <begin position="545"/>
        <end position="593"/>
    </location>
</feature>
<dbReference type="InterPro" id="IPR050302">
    <property type="entry name" value="Rab_GAP_TBC_domain"/>
</dbReference>
<proteinExistence type="predicted"/>
<dbReference type="FunFam" id="1.10.8.270:FF:000007">
    <property type="entry name" value="TBC1 domain family member 10A"/>
    <property type="match status" value="1"/>
</dbReference>